<dbReference type="EMBL" id="CAFBPM010000014">
    <property type="protein sequence ID" value="CAB5027760.1"/>
    <property type="molecule type" value="Genomic_DNA"/>
</dbReference>
<protein>
    <submittedName>
        <fullName evidence="12">Unannotated protein</fullName>
    </submittedName>
</protein>
<comment type="subcellular location">
    <subcellularLocation>
        <location evidence="1">Membrane</location>
    </subcellularLocation>
</comment>
<dbReference type="EMBL" id="CAFABE010000061">
    <property type="protein sequence ID" value="CAB4831511.1"/>
    <property type="molecule type" value="Genomic_DNA"/>
</dbReference>
<dbReference type="AlphaFoldDB" id="A0A6J7RGY3"/>
<reference evidence="12" key="1">
    <citation type="submission" date="2020-05" db="EMBL/GenBank/DDBJ databases">
        <authorList>
            <person name="Chiriac C."/>
            <person name="Salcher M."/>
            <person name="Ghai R."/>
            <person name="Kavagutti S V."/>
        </authorList>
    </citation>
    <scope>NUCLEOTIDE SEQUENCE</scope>
</reference>
<evidence type="ECO:0000256" key="1">
    <source>
        <dbReference type="ARBA" id="ARBA00004370"/>
    </source>
</evidence>
<feature type="transmembrane region" description="Helical" evidence="8">
    <location>
        <begin position="36"/>
        <end position="56"/>
    </location>
</feature>
<evidence type="ECO:0000256" key="3">
    <source>
        <dbReference type="ARBA" id="ARBA00022618"/>
    </source>
</evidence>
<keyword evidence="3" id="KW-0132">Cell division</keyword>
<feature type="domain" description="POTRA" evidence="9">
    <location>
        <begin position="61"/>
        <end position="129"/>
    </location>
</feature>
<dbReference type="InterPro" id="IPR050487">
    <property type="entry name" value="FtsQ_DivIB"/>
</dbReference>
<evidence type="ECO:0000256" key="5">
    <source>
        <dbReference type="ARBA" id="ARBA00022989"/>
    </source>
</evidence>
<evidence type="ECO:0000259" key="9">
    <source>
        <dbReference type="PROSITE" id="PS51779"/>
    </source>
</evidence>
<keyword evidence="5 8" id="KW-1133">Transmembrane helix</keyword>
<gene>
    <name evidence="10" type="ORF">UFOPK3164_01231</name>
    <name evidence="11" type="ORF">UFOPK3427_01726</name>
    <name evidence="12" type="ORF">UFOPK4112_01353</name>
</gene>
<proteinExistence type="predicted"/>
<evidence type="ECO:0000313" key="12">
    <source>
        <dbReference type="EMBL" id="CAB5027760.1"/>
    </source>
</evidence>
<evidence type="ECO:0000256" key="4">
    <source>
        <dbReference type="ARBA" id="ARBA00022692"/>
    </source>
</evidence>
<evidence type="ECO:0000256" key="7">
    <source>
        <dbReference type="ARBA" id="ARBA00023306"/>
    </source>
</evidence>
<organism evidence="12">
    <name type="scientific">freshwater metagenome</name>
    <dbReference type="NCBI Taxonomy" id="449393"/>
    <lineage>
        <taxon>unclassified sequences</taxon>
        <taxon>metagenomes</taxon>
        <taxon>ecological metagenomes</taxon>
    </lineage>
</organism>
<dbReference type="InterPro" id="IPR034746">
    <property type="entry name" value="POTRA"/>
</dbReference>
<sequence>MATSTTKKRSKGTVVRDPRLSQRRAAVARSKTRRRLWIAGSIFVVLALVVGTWFLLHTSLFSAKTITVSGAVHESPAQVIDAAGLSAHPPLISINPAGAETGIDQLGWVKSSHVSLHWPSTVNITVVERTPVASATSGSTMYLIDETGRILSISKTPVAGLVSLNVPDGTHFVVGTSLPLRVLPAASVAGSLPPAFKDQVAAVIAHPDGTVSLQLTSPITINLGTTAQLDAKYRDIASVIAGATLHPGDVVDVSVPQASTITGP</sequence>
<keyword evidence="4 8" id="KW-0812">Transmembrane</keyword>
<dbReference type="GO" id="GO:0005886">
    <property type="term" value="C:plasma membrane"/>
    <property type="evidence" value="ECO:0007669"/>
    <property type="project" value="TreeGrafter"/>
</dbReference>
<dbReference type="PANTHER" id="PTHR37820:SF1">
    <property type="entry name" value="CELL DIVISION PROTEIN FTSQ"/>
    <property type="match status" value="1"/>
</dbReference>
<evidence type="ECO:0000256" key="6">
    <source>
        <dbReference type="ARBA" id="ARBA00023136"/>
    </source>
</evidence>
<dbReference type="GO" id="GO:0051301">
    <property type="term" value="P:cell division"/>
    <property type="evidence" value="ECO:0007669"/>
    <property type="project" value="UniProtKB-KW"/>
</dbReference>
<evidence type="ECO:0000313" key="11">
    <source>
        <dbReference type="EMBL" id="CAB4883144.1"/>
    </source>
</evidence>
<name>A0A6J7RGY3_9ZZZZ</name>
<evidence type="ECO:0000256" key="8">
    <source>
        <dbReference type="SAM" id="Phobius"/>
    </source>
</evidence>
<keyword evidence="7" id="KW-0131">Cell cycle</keyword>
<keyword evidence="6 8" id="KW-0472">Membrane</keyword>
<dbReference type="EMBL" id="CAFBLT010000003">
    <property type="protein sequence ID" value="CAB4883144.1"/>
    <property type="molecule type" value="Genomic_DNA"/>
</dbReference>
<keyword evidence="2" id="KW-1003">Cell membrane</keyword>
<dbReference type="PROSITE" id="PS51779">
    <property type="entry name" value="POTRA"/>
    <property type="match status" value="1"/>
</dbReference>
<dbReference type="InterPro" id="IPR013685">
    <property type="entry name" value="POTRA_FtsQ_type"/>
</dbReference>
<dbReference type="Gene3D" id="3.10.20.310">
    <property type="entry name" value="membrane protein fhac"/>
    <property type="match status" value="1"/>
</dbReference>
<accession>A0A6J7RGY3</accession>
<evidence type="ECO:0000313" key="10">
    <source>
        <dbReference type="EMBL" id="CAB4831511.1"/>
    </source>
</evidence>
<dbReference type="Pfam" id="PF03799">
    <property type="entry name" value="FtsQ_DivIB_C"/>
    <property type="match status" value="1"/>
</dbReference>
<dbReference type="PANTHER" id="PTHR37820">
    <property type="entry name" value="CELL DIVISION PROTEIN DIVIB"/>
    <property type="match status" value="1"/>
</dbReference>
<dbReference type="InterPro" id="IPR005548">
    <property type="entry name" value="Cell_div_FtsQ/DivIB_C"/>
</dbReference>
<dbReference type="Pfam" id="PF08478">
    <property type="entry name" value="POTRA_1"/>
    <property type="match status" value="1"/>
</dbReference>
<evidence type="ECO:0000256" key="2">
    <source>
        <dbReference type="ARBA" id="ARBA00022475"/>
    </source>
</evidence>